<keyword evidence="9" id="KW-1185">Reference proteome</keyword>
<protein>
    <submittedName>
        <fullName evidence="8">DNA internalization-related competence protein ComEC/Rec2</fullName>
    </submittedName>
</protein>
<sequence>MYRLLRQKLLLSALVTVALGSVFNALWPAESGLEKISATTGDRASFLGSPLIPDDLRVKGVLRARVTQTPRRTPNGWAVGVELLELDGRAPRAATLQLNLFVPNDASEHHSAKALRAPVLPGDRIEVFARLERYPKRAFPRLRAARERMAAKGTDARALALEPIIVEALDRAALKRSPLRAFRRALGLSRSHFEGHLLRGLSGQNAALALALTTANRSFLEAETVAPFQQTGTSHLLAISGLHLGVLAAIVWWVTGVGVGRFPGLLRRFGRRRVCGMAVIALLGSYVLLIGAPISAIRAWTVLTVGVGALLMLRPLCPFHALAIAAIGLTVWQPAVVVDLGFQLSFAATLGILLFLRFRPPILAAPIDLLGGPEATWHRRARAAGLFVGVSTSATIATIPTLAAQFGEVALCGFWVNLVVTPFVSAVVFPILVGGAFLSMILPGPGFWVIARSTDILLAMRPVMDAAARLPGSQWITGSAPWWAVIALVVAALLWTSSRWKPRAMLLSVAFLLLGLSSGLLPRPAESRGQLRVHFIPVGQGDATLIEFPDATTMLIDAGGTRTGSDPGRFVVVPYLRRLGIWRLDWVLVTHADLDHMGGMAAVIDRMRPRNFLVGTLADNPTQHRQGLDPAIRHLVSQAEAGGTKTHYISDRLQKNIGGVRVDILRPQLDESAPGEARNDVSLITRLQYSRTSVLLPGDIEEAGEAWVSEHLPGPVTFLKAAHHGSKSSSTPVFLDAFQPAFSIISAGQFSRFGHPHPEIVARYRRRRVQVLETAVSGVIRVTISDNDRFEIHSVR</sequence>
<keyword evidence="2" id="KW-1003">Cell membrane</keyword>
<dbReference type="InterPro" id="IPR001279">
    <property type="entry name" value="Metallo-B-lactamas"/>
</dbReference>
<dbReference type="InterPro" id="IPR035681">
    <property type="entry name" value="ComA-like_MBL"/>
</dbReference>
<dbReference type="InterPro" id="IPR052159">
    <property type="entry name" value="Competence_DNA_uptake"/>
</dbReference>
<dbReference type="Pfam" id="PF00753">
    <property type="entry name" value="Lactamase_B"/>
    <property type="match status" value="1"/>
</dbReference>
<dbReference type="OrthoDB" id="9790149at2"/>
<dbReference type="InterPro" id="IPR036866">
    <property type="entry name" value="RibonucZ/Hydroxyglut_hydro"/>
</dbReference>
<accession>A0A2Z4FQE8</accession>
<dbReference type="RefSeq" id="WP_111336586.1">
    <property type="nucleotide sequence ID" value="NZ_CP030032.1"/>
</dbReference>
<dbReference type="Gene3D" id="3.60.15.10">
    <property type="entry name" value="Ribonuclease Z/Hydroxyacylglutathione hydrolase-like"/>
    <property type="match status" value="1"/>
</dbReference>
<feature type="domain" description="Metallo-beta-lactamase" evidence="6">
    <location>
        <begin position="537"/>
        <end position="747"/>
    </location>
</feature>
<dbReference type="Pfam" id="PF03772">
    <property type="entry name" value="Competence"/>
    <property type="match status" value="1"/>
</dbReference>
<evidence type="ECO:0000313" key="9">
    <source>
        <dbReference type="Proteomes" id="UP000249799"/>
    </source>
</evidence>
<dbReference type="KEGG" id="bsed:DN745_16665"/>
<evidence type="ECO:0000313" key="8">
    <source>
        <dbReference type="EMBL" id="AWV90864.1"/>
    </source>
</evidence>
<reference evidence="8 9" key="1">
    <citation type="submission" date="2018-06" db="EMBL/GenBank/DDBJ databases">
        <title>Lujinxingia sediminis gen. nov. sp. nov., a new facultative anaerobic member of the class Deltaproteobacteria, and proposal of Lujinxingaceae fam. nov.</title>
        <authorList>
            <person name="Guo L.-Y."/>
            <person name="Li C.-M."/>
            <person name="Wang S."/>
            <person name="Du Z.-J."/>
        </authorList>
    </citation>
    <scope>NUCLEOTIDE SEQUENCE [LARGE SCALE GENOMIC DNA]</scope>
    <source>
        <strain evidence="8 9">FA350</strain>
    </source>
</reference>
<keyword evidence="5" id="KW-0472">Membrane</keyword>
<evidence type="ECO:0000256" key="4">
    <source>
        <dbReference type="ARBA" id="ARBA00022989"/>
    </source>
</evidence>
<dbReference type="SUPFAM" id="SSF56281">
    <property type="entry name" value="Metallo-hydrolase/oxidoreductase"/>
    <property type="match status" value="1"/>
</dbReference>
<dbReference type="PANTHER" id="PTHR30619:SF1">
    <property type="entry name" value="RECOMBINATION PROTEIN 2"/>
    <property type="match status" value="1"/>
</dbReference>
<dbReference type="GO" id="GO:0030420">
    <property type="term" value="P:establishment of competence for transformation"/>
    <property type="evidence" value="ECO:0007669"/>
    <property type="project" value="InterPro"/>
</dbReference>
<keyword evidence="3" id="KW-0812">Transmembrane</keyword>
<evidence type="ECO:0000256" key="2">
    <source>
        <dbReference type="ARBA" id="ARBA00022475"/>
    </source>
</evidence>
<dbReference type="AlphaFoldDB" id="A0A2Z4FQE8"/>
<keyword evidence="4" id="KW-1133">Transmembrane helix</keyword>
<name>A0A2Z4FQE8_9DELT</name>
<dbReference type="InterPro" id="IPR004797">
    <property type="entry name" value="Competence_ComEC/Rec2"/>
</dbReference>
<dbReference type="EMBL" id="CP030032">
    <property type="protein sequence ID" value="AWV90864.1"/>
    <property type="molecule type" value="Genomic_DNA"/>
</dbReference>
<comment type="subcellular location">
    <subcellularLocation>
        <location evidence="1">Cell membrane</location>
        <topology evidence="1">Multi-pass membrane protein</topology>
    </subcellularLocation>
</comment>
<dbReference type="CDD" id="cd07731">
    <property type="entry name" value="ComA-like_MBL-fold"/>
    <property type="match status" value="1"/>
</dbReference>
<dbReference type="Proteomes" id="UP000249799">
    <property type="component" value="Chromosome"/>
</dbReference>
<gene>
    <name evidence="8" type="ORF">DN745_16665</name>
</gene>
<proteinExistence type="predicted"/>
<evidence type="ECO:0000259" key="6">
    <source>
        <dbReference type="Pfam" id="PF00753"/>
    </source>
</evidence>
<dbReference type="PANTHER" id="PTHR30619">
    <property type="entry name" value="DNA INTERNALIZATION/COMPETENCE PROTEIN COMEC/REC2"/>
    <property type="match status" value="1"/>
</dbReference>
<evidence type="ECO:0000259" key="7">
    <source>
        <dbReference type="Pfam" id="PF03772"/>
    </source>
</evidence>
<evidence type="ECO:0000256" key="1">
    <source>
        <dbReference type="ARBA" id="ARBA00004651"/>
    </source>
</evidence>
<evidence type="ECO:0000256" key="3">
    <source>
        <dbReference type="ARBA" id="ARBA00022692"/>
    </source>
</evidence>
<evidence type="ECO:0000256" key="5">
    <source>
        <dbReference type="ARBA" id="ARBA00023136"/>
    </source>
</evidence>
<feature type="domain" description="ComEC/Rec2-related protein" evidence="7">
    <location>
        <begin position="212"/>
        <end position="499"/>
    </location>
</feature>
<dbReference type="GO" id="GO:0005886">
    <property type="term" value="C:plasma membrane"/>
    <property type="evidence" value="ECO:0007669"/>
    <property type="project" value="UniProtKB-SubCell"/>
</dbReference>
<organism evidence="8 9">
    <name type="scientific">Bradymonas sediminis</name>
    <dbReference type="NCBI Taxonomy" id="1548548"/>
    <lineage>
        <taxon>Bacteria</taxon>
        <taxon>Deltaproteobacteria</taxon>
        <taxon>Bradymonadales</taxon>
        <taxon>Bradymonadaceae</taxon>
        <taxon>Bradymonas</taxon>
    </lineage>
</organism>
<dbReference type="NCBIfam" id="TIGR00360">
    <property type="entry name" value="ComEC_N-term"/>
    <property type="match status" value="1"/>
</dbReference>
<dbReference type="InterPro" id="IPR004477">
    <property type="entry name" value="ComEC_N"/>
</dbReference>
<dbReference type="NCBIfam" id="TIGR00361">
    <property type="entry name" value="ComEC_Rec2"/>
    <property type="match status" value="1"/>
</dbReference>